<keyword evidence="1" id="KW-0460">Magnesium</keyword>
<protein>
    <submittedName>
        <fullName evidence="2">ADP-ribosylation/Crystallin J1</fullName>
    </submittedName>
</protein>
<dbReference type="eggNOG" id="COG1397">
    <property type="taxonomic scope" value="Bacteria"/>
</dbReference>
<sequence>MIGAIAGDIVGSVYEWDNIKTKDFDLFTSRSFFTDDTVLTVALADTIMTGRPYDENMRRFYKWYPGAGYGGSFHKWAKNPGLGPYNSWGNGAAMRISPVGFAYDDLDTVLKKAREYTEVTHNHPEGIKGGQATAAAIFLARQGKTRDEIKTYIENEFGYDLNRHVDEIRPTYQFDVSSQGTVPQAVRAFIDSSGFEDALRTAVSLGGDSDTLTCITGGIAQTFYKGVPEDIQVRVYRILDDRLRDITQTFMQRYCSD</sequence>
<reference evidence="2" key="1">
    <citation type="submission" date="2010-05" db="EMBL/GenBank/DDBJ databases">
        <title>The draft genome of Desulfonatronospira thiodismutans ASO3-1.</title>
        <authorList>
            <consortium name="US DOE Joint Genome Institute (JGI-PGF)"/>
            <person name="Lucas S."/>
            <person name="Copeland A."/>
            <person name="Lapidus A."/>
            <person name="Cheng J.-F."/>
            <person name="Bruce D."/>
            <person name="Goodwin L."/>
            <person name="Pitluck S."/>
            <person name="Chertkov O."/>
            <person name="Brettin T."/>
            <person name="Detter J.C."/>
            <person name="Han C."/>
            <person name="Land M.L."/>
            <person name="Hauser L."/>
            <person name="Kyrpides N."/>
            <person name="Mikhailova N."/>
            <person name="Muyzer G."/>
            <person name="Woyke T."/>
        </authorList>
    </citation>
    <scope>NUCLEOTIDE SEQUENCE [LARGE SCALE GENOMIC DNA]</scope>
    <source>
        <strain evidence="2">ASO3-1</strain>
    </source>
</reference>
<feature type="binding site" evidence="1">
    <location>
        <position position="34"/>
    </location>
    <ligand>
        <name>Mg(2+)</name>
        <dbReference type="ChEBI" id="CHEBI:18420"/>
        <label>1</label>
    </ligand>
</feature>
<name>D6SJR0_9BACT</name>
<feature type="binding site" evidence="1">
    <location>
        <position position="211"/>
    </location>
    <ligand>
        <name>Mg(2+)</name>
        <dbReference type="ChEBI" id="CHEBI:18420"/>
        <label>1</label>
    </ligand>
</feature>
<dbReference type="InterPro" id="IPR050792">
    <property type="entry name" value="ADP-ribosylglycohydrolase"/>
</dbReference>
<comment type="caution">
    <text evidence="2">The sequence shown here is derived from an EMBL/GenBank/DDBJ whole genome shotgun (WGS) entry which is preliminary data.</text>
</comment>
<dbReference type="Proteomes" id="UP000005496">
    <property type="component" value="Unassembled WGS sequence"/>
</dbReference>
<evidence type="ECO:0000313" key="2">
    <source>
        <dbReference type="EMBL" id="EFI36113.1"/>
    </source>
</evidence>
<dbReference type="PANTHER" id="PTHR16222">
    <property type="entry name" value="ADP-RIBOSYLGLYCOHYDROLASE"/>
    <property type="match status" value="1"/>
</dbReference>
<organism evidence="2 3">
    <name type="scientific">Desulfonatronospira thiodismutans ASO3-1</name>
    <dbReference type="NCBI Taxonomy" id="555779"/>
    <lineage>
        <taxon>Bacteria</taxon>
        <taxon>Pseudomonadati</taxon>
        <taxon>Thermodesulfobacteriota</taxon>
        <taxon>Desulfovibrionia</taxon>
        <taxon>Desulfovibrionales</taxon>
        <taxon>Desulfonatronovibrionaceae</taxon>
        <taxon>Desulfonatronospira</taxon>
    </lineage>
</organism>
<dbReference type="PANTHER" id="PTHR16222:SF12">
    <property type="entry name" value="ADP-RIBOSYLGLYCOHYDROLASE-RELATED"/>
    <property type="match status" value="1"/>
</dbReference>
<dbReference type="GO" id="GO:0046872">
    <property type="term" value="F:metal ion binding"/>
    <property type="evidence" value="ECO:0007669"/>
    <property type="project" value="UniProtKB-KW"/>
</dbReference>
<evidence type="ECO:0000256" key="1">
    <source>
        <dbReference type="PIRSR" id="PIRSR605502-1"/>
    </source>
</evidence>
<dbReference type="Gene3D" id="1.10.4080.10">
    <property type="entry name" value="ADP-ribosylation/Crystallin J1"/>
    <property type="match status" value="1"/>
</dbReference>
<proteinExistence type="predicted"/>
<feature type="binding site" evidence="1">
    <location>
        <position position="36"/>
    </location>
    <ligand>
        <name>Mg(2+)</name>
        <dbReference type="ChEBI" id="CHEBI:18420"/>
        <label>1</label>
    </ligand>
</feature>
<dbReference type="RefSeq" id="WP_008869238.1">
    <property type="nucleotide sequence ID" value="NZ_ACJN02000001.1"/>
</dbReference>
<feature type="binding site" evidence="1">
    <location>
        <position position="208"/>
    </location>
    <ligand>
        <name>Mg(2+)</name>
        <dbReference type="ChEBI" id="CHEBI:18420"/>
        <label>1</label>
    </ligand>
</feature>
<feature type="binding site" evidence="1">
    <location>
        <position position="210"/>
    </location>
    <ligand>
        <name>Mg(2+)</name>
        <dbReference type="ChEBI" id="CHEBI:18420"/>
        <label>1</label>
    </ligand>
</feature>
<keyword evidence="3" id="KW-1185">Reference proteome</keyword>
<evidence type="ECO:0000313" key="3">
    <source>
        <dbReference type="Proteomes" id="UP000005496"/>
    </source>
</evidence>
<dbReference type="AlphaFoldDB" id="D6SJR0"/>
<dbReference type="Pfam" id="PF03747">
    <property type="entry name" value="ADP_ribosyl_GH"/>
    <property type="match status" value="1"/>
</dbReference>
<dbReference type="OrthoDB" id="9798107at2"/>
<dbReference type="InterPro" id="IPR036705">
    <property type="entry name" value="Ribosyl_crysJ1_sf"/>
</dbReference>
<keyword evidence="1" id="KW-0479">Metal-binding</keyword>
<accession>D6SJR0</accession>
<dbReference type="EMBL" id="ACJN02000001">
    <property type="protein sequence ID" value="EFI36113.1"/>
    <property type="molecule type" value="Genomic_DNA"/>
</dbReference>
<comment type="cofactor">
    <cofactor evidence="1">
        <name>Mg(2+)</name>
        <dbReference type="ChEBI" id="CHEBI:18420"/>
    </cofactor>
    <text evidence="1">Binds 2 magnesium ions per subunit.</text>
</comment>
<feature type="binding site" evidence="1">
    <location>
        <position position="35"/>
    </location>
    <ligand>
        <name>Mg(2+)</name>
        <dbReference type="ChEBI" id="CHEBI:18420"/>
        <label>1</label>
    </ligand>
</feature>
<dbReference type="SUPFAM" id="SSF101478">
    <property type="entry name" value="ADP-ribosylglycohydrolase"/>
    <property type="match status" value="1"/>
</dbReference>
<dbReference type="InterPro" id="IPR005502">
    <property type="entry name" value="Ribosyl_crysJ1"/>
</dbReference>
<gene>
    <name evidence="2" type="ORF">Dthio_PD3565</name>
</gene>